<keyword evidence="3" id="KW-1185">Reference proteome</keyword>
<evidence type="ECO:0000313" key="2">
    <source>
        <dbReference type="EMBL" id="GGO37247.1"/>
    </source>
</evidence>
<dbReference type="Proteomes" id="UP000598196">
    <property type="component" value="Unassembled WGS sequence"/>
</dbReference>
<evidence type="ECO:0000313" key="3">
    <source>
        <dbReference type="Proteomes" id="UP000598196"/>
    </source>
</evidence>
<dbReference type="EMBL" id="BMLP01000008">
    <property type="protein sequence ID" value="GGO37247.1"/>
    <property type="molecule type" value="Genomic_DNA"/>
</dbReference>
<proteinExistence type="predicted"/>
<comment type="caution">
    <text evidence="2">The sequence shown here is derived from an EMBL/GenBank/DDBJ whole genome shotgun (WGS) entry which is preliminary data.</text>
</comment>
<sequence length="108" mass="11360">MGKNAVACLGRAGAHLFGQGAKTLAQMQVGRVKKAEFGHGSTPEMESAERMADLDGTKVSESVARRCLRHPIYPQARAAKTAVMPKPTTAISPRSTGRGRMRATGAPA</sequence>
<accession>A0A917YLY7</accession>
<protein>
    <submittedName>
        <fullName evidence="2">Uncharacterized protein</fullName>
    </submittedName>
</protein>
<dbReference type="AlphaFoldDB" id="A0A917YLY7"/>
<feature type="compositionally biased region" description="Basic and acidic residues" evidence="1">
    <location>
        <begin position="47"/>
        <end position="57"/>
    </location>
</feature>
<name>A0A917YLY7_9RHOB</name>
<feature type="region of interest" description="Disordered" evidence="1">
    <location>
        <begin position="36"/>
        <end position="57"/>
    </location>
</feature>
<gene>
    <name evidence="2" type="ORF">GCM10010991_32630</name>
</gene>
<feature type="region of interest" description="Disordered" evidence="1">
    <location>
        <begin position="80"/>
        <end position="108"/>
    </location>
</feature>
<reference evidence="2 3" key="1">
    <citation type="journal article" date="2014" name="Int. J. Syst. Evol. Microbiol.">
        <title>Complete genome sequence of Corynebacterium casei LMG S-19264T (=DSM 44701T), isolated from a smear-ripened cheese.</title>
        <authorList>
            <consortium name="US DOE Joint Genome Institute (JGI-PGF)"/>
            <person name="Walter F."/>
            <person name="Albersmeier A."/>
            <person name="Kalinowski J."/>
            <person name="Ruckert C."/>
        </authorList>
    </citation>
    <scope>NUCLEOTIDE SEQUENCE [LARGE SCALE GENOMIC DNA]</scope>
    <source>
        <strain evidence="2 3">CGMCC 1.7029</strain>
    </source>
</reference>
<organism evidence="2 3">
    <name type="scientific">Gemmobacter aquaticus</name>
    <dbReference type="NCBI Taxonomy" id="490185"/>
    <lineage>
        <taxon>Bacteria</taxon>
        <taxon>Pseudomonadati</taxon>
        <taxon>Pseudomonadota</taxon>
        <taxon>Alphaproteobacteria</taxon>
        <taxon>Rhodobacterales</taxon>
        <taxon>Paracoccaceae</taxon>
        <taxon>Gemmobacter</taxon>
    </lineage>
</organism>
<evidence type="ECO:0000256" key="1">
    <source>
        <dbReference type="SAM" id="MobiDB-lite"/>
    </source>
</evidence>